<feature type="transmembrane region" description="Helical" evidence="11">
    <location>
        <begin position="35"/>
        <end position="57"/>
    </location>
</feature>
<dbReference type="PANTHER" id="PTHR11351:SF31">
    <property type="entry name" value="DESATURASE 1, ISOFORM A-RELATED"/>
    <property type="match status" value="1"/>
</dbReference>
<keyword evidence="8" id="KW-0443">Lipid metabolism</keyword>
<protein>
    <submittedName>
        <fullName evidence="12">Uncharacterized protein</fullName>
    </submittedName>
</protein>
<keyword evidence="10" id="KW-0275">Fatty acid biosynthesis</keyword>
<evidence type="ECO:0000256" key="11">
    <source>
        <dbReference type="SAM" id="Phobius"/>
    </source>
</evidence>
<comment type="similarity">
    <text evidence="2">Belongs to the fatty acid desaturase type 1 family.</text>
</comment>
<evidence type="ECO:0000256" key="6">
    <source>
        <dbReference type="ARBA" id="ARBA00022989"/>
    </source>
</evidence>
<gene>
    <name evidence="12" type="ORF">AFUS01_LOCUS31399</name>
</gene>
<comment type="caution">
    <text evidence="12">The sequence shown here is derived from an EMBL/GenBank/DDBJ whole genome shotgun (WGS) entry which is preliminary data.</text>
</comment>
<evidence type="ECO:0000256" key="4">
    <source>
        <dbReference type="ARBA" id="ARBA00022692"/>
    </source>
</evidence>
<dbReference type="EMBL" id="CAJVCH010498175">
    <property type="protein sequence ID" value="CAG7821039.1"/>
    <property type="molecule type" value="Genomic_DNA"/>
</dbReference>
<keyword evidence="6 11" id="KW-1133">Transmembrane helix</keyword>
<evidence type="ECO:0000256" key="8">
    <source>
        <dbReference type="ARBA" id="ARBA00023098"/>
    </source>
</evidence>
<evidence type="ECO:0000256" key="5">
    <source>
        <dbReference type="ARBA" id="ARBA00022832"/>
    </source>
</evidence>
<dbReference type="PANTHER" id="PTHR11351">
    <property type="entry name" value="ACYL-COA DESATURASE"/>
    <property type="match status" value="1"/>
</dbReference>
<keyword evidence="9 11" id="KW-0472">Membrane</keyword>
<feature type="transmembrane region" description="Helical" evidence="11">
    <location>
        <begin position="12"/>
        <end position="29"/>
    </location>
</feature>
<keyword evidence="5" id="KW-0276">Fatty acid metabolism</keyword>
<evidence type="ECO:0000313" key="13">
    <source>
        <dbReference type="Proteomes" id="UP000708208"/>
    </source>
</evidence>
<evidence type="ECO:0000256" key="2">
    <source>
        <dbReference type="ARBA" id="ARBA00009295"/>
    </source>
</evidence>
<accession>A0A8J2PQU8</accession>
<evidence type="ECO:0000256" key="9">
    <source>
        <dbReference type="ARBA" id="ARBA00023136"/>
    </source>
</evidence>
<keyword evidence="4 11" id="KW-0812">Transmembrane</keyword>
<evidence type="ECO:0000313" key="12">
    <source>
        <dbReference type="EMBL" id="CAG7821039.1"/>
    </source>
</evidence>
<dbReference type="AlphaFoldDB" id="A0A8J2PQU8"/>
<keyword evidence="13" id="KW-1185">Reference proteome</keyword>
<name>A0A8J2PQU8_9HEXA</name>
<dbReference type="GO" id="GO:0004768">
    <property type="term" value="F:stearoyl-CoA 9-desaturase activity"/>
    <property type="evidence" value="ECO:0007669"/>
    <property type="project" value="TreeGrafter"/>
</dbReference>
<dbReference type="GO" id="GO:0005506">
    <property type="term" value="F:iron ion binding"/>
    <property type="evidence" value="ECO:0007669"/>
    <property type="project" value="TreeGrafter"/>
</dbReference>
<dbReference type="Proteomes" id="UP000708208">
    <property type="component" value="Unassembled WGS sequence"/>
</dbReference>
<keyword evidence="7" id="KW-0560">Oxidoreductase</keyword>
<dbReference type="GO" id="GO:0005789">
    <property type="term" value="C:endoplasmic reticulum membrane"/>
    <property type="evidence" value="ECO:0007669"/>
    <property type="project" value="TreeGrafter"/>
</dbReference>
<keyword evidence="3" id="KW-0444">Lipid biosynthesis</keyword>
<evidence type="ECO:0000256" key="1">
    <source>
        <dbReference type="ARBA" id="ARBA00004141"/>
    </source>
</evidence>
<dbReference type="GO" id="GO:0006636">
    <property type="term" value="P:unsaturated fatty acid biosynthetic process"/>
    <property type="evidence" value="ECO:0007669"/>
    <property type="project" value="TreeGrafter"/>
</dbReference>
<dbReference type="OrthoDB" id="7697477at2759"/>
<reference evidence="12" key="1">
    <citation type="submission" date="2021-06" db="EMBL/GenBank/DDBJ databases">
        <authorList>
            <person name="Hodson N. C."/>
            <person name="Mongue J. A."/>
            <person name="Jaron S. K."/>
        </authorList>
    </citation>
    <scope>NUCLEOTIDE SEQUENCE</scope>
</reference>
<evidence type="ECO:0000256" key="3">
    <source>
        <dbReference type="ARBA" id="ARBA00022516"/>
    </source>
</evidence>
<feature type="non-terminal residue" evidence="12">
    <location>
        <position position="1"/>
    </location>
</feature>
<evidence type="ECO:0000256" key="10">
    <source>
        <dbReference type="ARBA" id="ARBA00023160"/>
    </source>
</evidence>
<proteinExistence type="inferred from homology"/>
<evidence type="ECO:0000256" key="7">
    <source>
        <dbReference type="ARBA" id="ARBA00023002"/>
    </source>
</evidence>
<comment type="subcellular location">
    <subcellularLocation>
        <location evidence="1">Membrane</location>
        <topology evidence="1">Multi-pass membrane protein</topology>
    </subcellularLocation>
</comment>
<organism evidence="12 13">
    <name type="scientific">Allacma fusca</name>
    <dbReference type="NCBI Taxonomy" id="39272"/>
    <lineage>
        <taxon>Eukaryota</taxon>
        <taxon>Metazoa</taxon>
        <taxon>Ecdysozoa</taxon>
        <taxon>Arthropoda</taxon>
        <taxon>Hexapoda</taxon>
        <taxon>Collembola</taxon>
        <taxon>Symphypleona</taxon>
        <taxon>Sminthuridae</taxon>
        <taxon>Allacma</taxon>
    </lineage>
</organism>
<sequence>MWDPTTSPLVPALNYFLAHSFGIIGIIQICQGRVLISTIAFALILAEIASFSITVGVHRLFAHRAFKATPPLKYFLAICNFFAGQNSIW</sequence>
<dbReference type="InterPro" id="IPR015876">
    <property type="entry name" value="Acyl-CoA_DS"/>
</dbReference>